<dbReference type="RefSeq" id="WP_263229685.1">
    <property type="nucleotide sequence ID" value="NZ_CP106793.1"/>
</dbReference>
<name>A0ABY6DYR8_9ACTN</name>
<evidence type="ECO:0000313" key="4">
    <source>
        <dbReference type="EMBL" id="UXY19550.1"/>
    </source>
</evidence>
<gene>
    <name evidence="4" type="ORF">N8I84_13030</name>
</gene>
<feature type="domain" description="Peptidoglycan binding-like" evidence="3">
    <location>
        <begin position="257"/>
        <end position="314"/>
    </location>
</feature>
<protein>
    <submittedName>
        <fullName evidence="4">Peptidoglycan-binding protein</fullName>
    </submittedName>
</protein>
<dbReference type="Proteomes" id="UP001061298">
    <property type="component" value="Chromosome"/>
</dbReference>
<dbReference type="EMBL" id="CP106793">
    <property type="protein sequence ID" value="UXY19550.1"/>
    <property type="molecule type" value="Genomic_DNA"/>
</dbReference>
<feature type="compositionally biased region" description="Pro residues" evidence="1">
    <location>
        <begin position="201"/>
        <end position="220"/>
    </location>
</feature>
<feature type="compositionally biased region" description="Low complexity" evidence="1">
    <location>
        <begin position="221"/>
        <end position="240"/>
    </location>
</feature>
<dbReference type="InterPro" id="IPR002477">
    <property type="entry name" value="Peptidoglycan-bd-like"/>
</dbReference>
<feature type="region of interest" description="Disordered" evidence="1">
    <location>
        <begin position="1"/>
        <end position="23"/>
    </location>
</feature>
<keyword evidence="5" id="KW-1185">Reference proteome</keyword>
<proteinExistence type="predicted"/>
<organism evidence="4 5">
    <name type="scientific">Streptomyces cynarae</name>
    <dbReference type="NCBI Taxonomy" id="2981134"/>
    <lineage>
        <taxon>Bacteria</taxon>
        <taxon>Bacillati</taxon>
        <taxon>Actinomycetota</taxon>
        <taxon>Actinomycetes</taxon>
        <taxon>Kitasatosporales</taxon>
        <taxon>Streptomycetaceae</taxon>
        <taxon>Streptomyces</taxon>
    </lineage>
</organism>
<keyword evidence="2" id="KW-1133">Transmembrane helix</keyword>
<dbReference type="InterPro" id="IPR036366">
    <property type="entry name" value="PGBDSf"/>
</dbReference>
<dbReference type="InterPro" id="IPR036365">
    <property type="entry name" value="PGBD-like_sf"/>
</dbReference>
<feature type="compositionally biased region" description="Low complexity" evidence="1">
    <location>
        <begin position="180"/>
        <end position="200"/>
    </location>
</feature>
<evidence type="ECO:0000256" key="2">
    <source>
        <dbReference type="SAM" id="Phobius"/>
    </source>
</evidence>
<dbReference type="Gene3D" id="1.10.101.10">
    <property type="entry name" value="PGBD-like superfamily/PGBD"/>
    <property type="match status" value="1"/>
</dbReference>
<reference evidence="4" key="1">
    <citation type="submission" date="2022-10" db="EMBL/GenBank/DDBJ databases">
        <authorList>
            <person name="Mo P."/>
        </authorList>
    </citation>
    <scope>NUCLEOTIDE SEQUENCE</scope>
    <source>
        <strain evidence="4">HUAS 13-4</strain>
    </source>
</reference>
<evidence type="ECO:0000259" key="3">
    <source>
        <dbReference type="Pfam" id="PF01471"/>
    </source>
</evidence>
<keyword evidence="2" id="KW-0812">Transmembrane</keyword>
<sequence length="321" mass="33003">MNGPNGRACPECAAPRRGDGTPSCGCTRRAAEALQEARTAEAAAAEDFDPLRIRPYVELGDETVRLGAVPDEPDATVRLGAVPDEPDATVRSAAVPDVTTALPAVPDVEDRAAAVPADAEPRPRRLRRTVLLATGGAMVAVVAAAGYASGLFSYDPPKRDGALPQEIRASVPEASSPAGTSVPAATVSAAAPRPSRKPSPSTSPSPSPSPSSPSPTPSTSPTPSGTPTTAPPTTTASPGTHAQPRHSASALRTGDEGPEVRELQLRLRQLGLYLGPANGTYDAQVESAVRNYQTSRGITQDEPGVYGAATRARLESETTRP</sequence>
<keyword evidence="2" id="KW-0472">Membrane</keyword>
<feature type="transmembrane region" description="Helical" evidence="2">
    <location>
        <begin position="130"/>
        <end position="154"/>
    </location>
</feature>
<dbReference type="Pfam" id="PF01471">
    <property type="entry name" value="PG_binding_1"/>
    <property type="match status" value="1"/>
</dbReference>
<feature type="region of interest" description="Disordered" evidence="1">
    <location>
        <begin position="171"/>
        <end position="259"/>
    </location>
</feature>
<dbReference type="SUPFAM" id="SSF47090">
    <property type="entry name" value="PGBD-like"/>
    <property type="match status" value="1"/>
</dbReference>
<accession>A0ABY6DYR8</accession>
<evidence type="ECO:0000313" key="5">
    <source>
        <dbReference type="Proteomes" id="UP001061298"/>
    </source>
</evidence>
<evidence type="ECO:0000256" key="1">
    <source>
        <dbReference type="SAM" id="MobiDB-lite"/>
    </source>
</evidence>